<dbReference type="RefSeq" id="WP_083378710.1">
    <property type="nucleotide sequence ID" value="NZ_FOIL01000002.1"/>
</dbReference>
<dbReference type="SUPFAM" id="SSF52218">
    <property type="entry name" value="Flavoproteins"/>
    <property type="match status" value="1"/>
</dbReference>
<reference evidence="1 2" key="1">
    <citation type="submission" date="2016-10" db="EMBL/GenBank/DDBJ databases">
        <authorList>
            <person name="de Groot N.N."/>
        </authorList>
    </citation>
    <scope>NUCLEOTIDE SEQUENCE [LARGE SCALE GENOMIC DNA]</scope>
    <source>
        <strain evidence="1 2">KH1P1</strain>
    </source>
</reference>
<gene>
    <name evidence="1" type="ORF">SAMN04487771_100222</name>
</gene>
<name>A0A1I0AGI2_9FIRM</name>
<proteinExistence type="predicted"/>
<dbReference type="EMBL" id="FOIL01000002">
    <property type="protein sequence ID" value="SES93252.1"/>
    <property type="molecule type" value="Genomic_DNA"/>
</dbReference>
<organism evidence="1 2">
    <name type="scientific">[Clostridium] aminophilum</name>
    <dbReference type="NCBI Taxonomy" id="1526"/>
    <lineage>
        <taxon>Bacteria</taxon>
        <taxon>Bacillati</taxon>
        <taxon>Bacillota</taxon>
        <taxon>Clostridia</taxon>
        <taxon>Lachnospirales</taxon>
        <taxon>Lachnospiraceae</taxon>
    </lineage>
</organism>
<dbReference type="AlphaFoldDB" id="A0A1I0AGI2"/>
<dbReference type="Gene3D" id="3.40.50.360">
    <property type="match status" value="1"/>
</dbReference>
<dbReference type="InterPro" id="IPR029039">
    <property type="entry name" value="Flavoprotein-like_sf"/>
</dbReference>
<accession>A0A1I0AGI2</accession>
<evidence type="ECO:0000313" key="2">
    <source>
        <dbReference type="Proteomes" id="UP000199820"/>
    </source>
</evidence>
<dbReference type="OrthoDB" id="1739094at2"/>
<evidence type="ECO:0000313" key="1">
    <source>
        <dbReference type="EMBL" id="SES93252.1"/>
    </source>
</evidence>
<sequence>MEKYGELLLELKMMASAIGLNINDERFAAYSHYAERLLHKLDDREHNRMLPDKKLVHDIEELVVDFSNSINEYVEKHHDRLSEQLYTRALLTKGRVMSELFIEEHIMIREMAEKSAVFRAYLEEAGEPEISEEHVSGRRDVTEDPELCRKLRMYIVILNGMSHSMMDPANMAATEAQVVASIRNMGIRIPAAEQAVRNAAQTSAGERKYAVRYFTQSGNTRRIAEEIALELEVPALTVDHPLEETADVLFLCNSMYWGGADRHVIRFIEENADRIGKIVNVSTSALGRSTCVSVKAAAARAGVAVADNEFYCRGSFHLLHRGHPDEADLEAVRAFVKRVAE</sequence>
<dbReference type="STRING" id="1526.SAMN02910262_02184"/>
<dbReference type="Proteomes" id="UP000199820">
    <property type="component" value="Unassembled WGS sequence"/>
</dbReference>
<protein>
    <submittedName>
        <fullName evidence="1">Flavodoxin</fullName>
    </submittedName>
</protein>
<keyword evidence="2" id="KW-1185">Reference proteome</keyword>